<dbReference type="NCBIfam" id="TIGR04057">
    <property type="entry name" value="SusC_RagA_signa"/>
    <property type="match status" value="1"/>
</dbReference>
<evidence type="ECO:0000259" key="10">
    <source>
        <dbReference type="Pfam" id="PF00593"/>
    </source>
</evidence>
<accession>A0A9W6EVV6</accession>
<comment type="similarity">
    <text evidence="8 9">Belongs to the TonB-dependent receptor family.</text>
</comment>
<comment type="caution">
    <text evidence="12">The sequence shown here is derived from an EMBL/GenBank/DDBJ whole genome shotgun (WGS) entry which is preliminary data.</text>
</comment>
<keyword evidence="3 8" id="KW-1134">Transmembrane beta strand</keyword>
<keyword evidence="2 8" id="KW-0813">Transport</keyword>
<dbReference type="Gene3D" id="2.60.40.1120">
    <property type="entry name" value="Carboxypeptidase-like, regulatory domain"/>
    <property type="match status" value="1"/>
</dbReference>
<dbReference type="InterPro" id="IPR000531">
    <property type="entry name" value="Beta-barrel_TonB"/>
</dbReference>
<dbReference type="EMBL" id="BRVP01000017">
    <property type="protein sequence ID" value="GLB53421.1"/>
    <property type="molecule type" value="Genomic_DNA"/>
</dbReference>
<evidence type="ECO:0000256" key="4">
    <source>
        <dbReference type="ARBA" id="ARBA00022692"/>
    </source>
</evidence>
<dbReference type="InterPro" id="IPR036942">
    <property type="entry name" value="Beta-barrel_TonB_sf"/>
</dbReference>
<dbReference type="PROSITE" id="PS52016">
    <property type="entry name" value="TONB_DEPENDENT_REC_3"/>
    <property type="match status" value="1"/>
</dbReference>
<keyword evidence="6 8" id="KW-0472">Membrane</keyword>
<dbReference type="InterPro" id="IPR008969">
    <property type="entry name" value="CarboxyPept-like_regulatory"/>
</dbReference>
<protein>
    <submittedName>
        <fullName evidence="12">SusC/RagA family TonB-linked outer membrane protein</fullName>
    </submittedName>
</protein>
<sequence length="1010" mass="112024">MSGTLYAQTSRTITGTILEEGTNIPLPGVNVIEKGTSNGTSTDFDGNFSITVSSADAIIEISYIGFTPQEISTKGKTTIDVVLVPDTQALDEVVVVGYGTQKKSDLTGAIGSLDAEALTERKMTNPLESLQGNVPGVQISNSTGRIGDGFNITIRGASSLTGSSTPLFVVDGVPTDNIDFLNPQDIQQMDILKDASSTAIYGSRGANGVIIVTTKNGTQAKGGLSVSLDTYIGFKEVARLPDMMDAQTWWRYHQSAYLATAADDPATGEVSAATLYASVIGSNNSELERRANDNEWYDWYDIMLKSGFQSNNFVNINGRADNGLGYNIGMGYQTETGNIENESLDKYTFNLGLDHKINDKLTVGGSVKIALTEQQDGSDQAMRDAFRLNPFLSPYDVDGTTLYELPGKLKDENGDWLINKTSTYNPVLTVKNTSDLKKRWKGIGNAFIQYKPIEWLTLKSNFSTSFLNYRRGQYWGLKSEKGASLGDASGAITKSENFNYTWDNQVNVDYTFNEKHRFNFLALQSVYMDKTESTYQYAYGFPFDTGFYNTGSGDQSSYIINSGYSKQQLSSYALRLNYTLDDKYLFTVSTRWDGSSLFPEEYRWDSFPSAAVGWRVSQEDFLSGNKVISNLKLRASYGYTGNNVIDPYSTVNVLDGQTYYDFGGNAANGWIPLGLANTLLKWEKTREFNFGIDYGLYKGRISGSVEIYDRLSEDLLMNQDLPSESGWPNVAANVGKVSNKGVEATLNTTIINKEKLRWDASFTFTKNTNKIKELYGQTEDDDIGNNLFIGNSTNSYYNFLYDGVWQADEVDEAASYNQTEGQAKVKDVNGDGQITSDDRIILGNSDPKWSGSFFTKVTFGQFDLSASIITNQGVLVYSSFHSNFANVRDRGRQKLDLNWYVPANDAGLEAQYTNDNPQPRNEGTYWINNNIGYYRDASFVKVKNISLGYTLPSKTLEKIGNIKYLRLYANVLNPFVFTEYDGYDPEWAAASLGVGRPSYVTYQFGLSLKF</sequence>
<evidence type="ECO:0000313" key="13">
    <source>
        <dbReference type="Proteomes" id="UP001143545"/>
    </source>
</evidence>
<keyword evidence="4 8" id="KW-0812">Transmembrane</keyword>
<gene>
    <name evidence="12" type="ORF">NBRC110019_24620</name>
</gene>
<evidence type="ECO:0000256" key="5">
    <source>
        <dbReference type="ARBA" id="ARBA00023077"/>
    </source>
</evidence>
<dbReference type="Pfam" id="PF00593">
    <property type="entry name" value="TonB_dep_Rec_b-barrel"/>
    <property type="match status" value="1"/>
</dbReference>
<dbReference type="InterPro" id="IPR023997">
    <property type="entry name" value="TonB-dep_OMP_SusC/RagA_CS"/>
</dbReference>
<dbReference type="NCBIfam" id="TIGR04056">
    <property type="entry name" value="OMP_RagA_SusC"/>
    <property type="match status" value="1"/>
</dbReference>
<keyword evidence="13" id="KW-1185">Reference proteome</keyword>
<dbReference type="Pfam" id="PF13715">
    <property type="entry name" value="CarbopepD_reg_2"/>
    <property type="match status" value="1"/>
</dbReference>
<dbReference type="Gene3D" id="2.40.170.20">
    <property type="entry name" value="TonB-dependent receptor, beta-barrel domain"/>
    <property type="match status" value="1"/>
</dbReference>
<dbReference type="InterPro" id="IPR023996">
    <property type="entry name" value="TonB-dep_OMP_SusC/RagA"/>
</dbReference>
<proteinExistence type="inferred from homology"/>
<evidence type="ECO:0000256" key="9">
    <source>
        <dbReference type="RuleBase" id="RU003357"/>
    </source>
</evidence>
<dbReference type="SUPFAM" id="SSF56935">
    <property type="entry name" value="Porins"/>
    <property type="match status" value="1"/>
</dbReference>
<evidence type="ECO:0000256" key="1">
    <source>
        <dbReference type="ARBA" id="ARBA00004571"/>
    </source>
</evidence>
<dbReference type="FunFam" id="2.170.130.10:FF:000008">
    <property type="entry name" value="SusC/RagA family TonB-linked outer membrane protein"/>
    <property type="match status" value="1"/>
</dbReference>
<feature type="domain" description="TonB-dependent receptor plug" evidence="11">
    <location>
        <begin position="103"/>
        <end position="209"/>
    </location>
</feature>
<organism evidence="12 13">
    <name type="scientific">Neptunitalea chrysea</name>
    <dbReference type="NCBI Taxonomy" id="1647581"/>
    <lineage>
        <taxon>Bacteria</taxon>
        <taxon>Pseudomonadati</taxon>
        <taxon>Bacteroidota</taxon>
        <taxon>Flavobacteriia</taxon>
        <taxon>Flavobacteriales</taxon>
        <taxon>Flavobacteriaceae</taxon>
        <taxon>Neptunitalea</taxon>
    </lineage>
</organism>
<keyword evidence="7 8" id="KW-0998">Cell outer membrane</keyword>
<dbReference type="Pfam" id="PF07715">
    <property type="entry name" value="Plug"/>
    <property type="match status" value="1"/>
</dbReference>
<evidence type="ECO:0000259" key="11">
    <source>
        <dbReference type="Pfam" id="PF07715"/>
    </source>
</evidence>
<name>A0A9W6EVV6_9FLAO</name>
<dbReference type="SUPFAM" id="SSF49464">
    <property type="entry name" value="Carboxypeptidase regulatory domain-like"/>
    <property type="match status" value="1"/>
</dbReference>
<keyword evidence="5 9" id="KW-0798">TonB box</keyword>
<evidence type="ECO:0000256" key="7">
    <source>
        <dbReference type="ARBA" id="ARBA00023237"/>
    </source>
</evidence>
<dbReference type="InterPro" id="IPR037066">
    <property type="entry name" value="Plug_dom_sf"/>
</dbReference>
<comment type="subcellular location">
    <subcellularLocation>
        <location evidence="1 8">Cell outer membrane</location>
        <topology evidence="1 8">Multi-pass membrane protein</topology>
    </subcellularLocation>
</comment>
<evidence type="ECO:0000313" key="12">
    <source>
        <dbReference type="EMBL" id="GLB53421.1"/>
    </source>
</evidence>
<dbReference type="InterPro" id="IPR039426">
    <property type="entry name" value="TonB-dep_rcpt-like"/>
</dbReference>
<dbReference type="AlphaFoldDB" id="A0A9W6EVV6"/>
<dbReference type="InterPro" id="IPR012910">
    <property type="entry name" value="Plug_dom"/>
</dbReference>
<reference evidence="12" key="1">
    <citation type="submission" date="2022-07" db="EMBL/GenBank/DDBJ databases">
        <title>Taxonomy of Novel Oxalotrophic and Methylotrophic Bacteria.</title>
        <authorList>
            <person name="Sahin N."/>
            <person name="Tani A."/>
        </authorList>
    </citation>
    <scope>NUCLEOTIDE SEQUENCE</scope>
    <source>
        <strain evidence="12">AM327</strain>
    </source>
</reference>
<dbReference type="Proteomes" id="UP001143545">
    <property type="component" value="Unassembled WGS sequence"/>
</dbReference>
<evidence type="ECO:0000256" key="3">
    <source>
        <dbReference type="ARBA" id="ARBA00022452"/>
    </source>
</evidence>
<evidence type="ECO:0000256" key="2">
    <source>
        <dbReference type="ARBA" id="ARBA00022448"/>
    </source>
</evidence>
<feature type="domain" description="TonB-dependent receptor-like beta-barrel" evidence="10">
    <location>
        <begin position="491"/>
        <end position="973"/>
    </location>
</feature>
<evidence type="ECO:0000256" key="6">
    <source>
        <dbReference type="ARBA" id="ARBA00023136"/>
    </source>
</evidence>
<dbReference type="Gene3D" id="2.170.130.10">
    <property type="entry name" value="TonB-dependent receptor, plug domain"/>
    <property type="match status" value="1"/>
</dbReference>
<dbReference type="GO" id="GO:0009279">
    <property type="term" value="C:cell outer membrane"/>
    <property type="evidence" value="ECO:0007669"/>
    <property type="project" value="UniProtKB-SubCell"/>
</dbReference>
<evidence type="ECO:0000256" key="8">
    <source>
        <dbReference type="PROSITE-ProRule" id="PRU01360"/>
    </source>
</evidence>